<keyword evidence="3" id="KW-1185">Reference proteome</keyword>
<protein>
    <submittedName>
        <fullName evidence="2">Uncharacterized protein</fullName>
    </submittedName>
</protein>
<feature type="compositionally biased region" description="Low complexity" evidence="1">
    <location>
        <begin position="66"/>
        <end position="80"/>
    </location>
</feature>
<evidence type="ECO:0000256" key="1">
    <source>
        <dbReference type="SAM" id="MobiDB-lite"/>
    </source>
</evidence>
<name>A0AA37V0H5_9BACT</name>
<comment type="caution">
    <text evidence="2">The sequence shown here is derived from an EMBL/GenBank/DDBJ whole genome shotgun (WGS) entry which is preliminary data.</text>
</comment>
<feature type="compositionally biased region" description="Basic and acidic residues" evidence="1">
    <location>
        <begin position="104"/>
        <end position="117"/>
    </location>
</feature>
<feature type="compositionally biased region" description="Basic and acidic residues" evidence="1">
    <location>
        <begin position="81"/>
        <end position="95"/>
    </location>
</feature>
<evidence type="ECO:0000313" key="3">
    <source>
        <dbReference type="Proteomes" id="UP001161325"/>
    </source>
</evidence>
<dbReference type="EMBL" id="BRXS01000002">
    <property type="protein sequence ID" value="GLC24490.1"/>
    <property type="molecule type" value="Genomic_DNA"/>
</dbReference>
<accession>A0AA37V0H5</accession>
<sequence length="117" mass="12508">MPGGRAPHDPIARRDVMRQLAMARTSPSSAADRGQRAADALRAFAAVITPDPLALWRGADAPDRNGSFGSLLSGAGSVVATRDDPQHPHHPEHPHPHQKPRRARAPDPDGNGNKDRV</sequence>
<feature type="region of interest" description="Disordered" evidence="1">
    <location>
        <begin position="58"/>
        <end position="117"/>
    </location>
</feature>
<dbReference type="Proteomes" id="UP001161325">
    <property type="component" value="Unassembled WGS sequence"/>
</dbReference>
<evidence type="ECO:0000313" key="2">
    <source>
        <dbReference type="EMBL" id="GLC24490.1"/>
    </source>
</evidence>
<proteinExistence type="predicted"/>
<dbReference type="AlphaFoldDB" id="A0AA37V0H5"/>
<reference evidence="2" key="1">
    <citation type="submission" date="2022-08" db="EMBL/GenBank/DDBJ databases">
        <title>Draft genome sequencing of Roseisolibacter agri AW1220.</title>
        <authorList>
            <person name="Tobiishi Y."/>
            <person name="Tonouchi A."/>
        </authorList>
    </citation>
    <scope>NUCLEOTIDE SEQUENCE</scope>
    <source>
        <strain evidence="2">AW1220</strain>
    </source>
</reference>
<gene>
    <name evidence="2" type="ORF">rosag_10030</name>
</gene>
<organism evidence="2 3">
    <name type="scientific">Roseisolibacter agri</name>
    <dbReference type="NCBI Taxonomy" id="2014610"/>
    <lineage>
        <taxon>Bacteria</taxon>
        <taxon>Pseudomonadati</taxon>
        <taxon>Gemmatimonadota</taxon>
        <taxon>Gemmatimonadia</taxon>
        <taxon>Gemmatimonadales</taxon>
        <taxon>Gemmatimonadaceae</taxon>
        <taxon>Roseisolibacter</taxon>
    </lineage>
</organism>